<evidence type="ECO:0000256" key="1">
    <source>
        <dbReference type="ARBA" id="ARBA00004496"/>
    </source>
</evidence>
<reference evidence="5 6" key="1">
    <citation type="submission" date="2020-01" db="EMBL/GenBank/DDBJ databases">
        <title>Kibdelosporangium persica a novel Actinomycetes from a hot desert in Iran.</title>
        <authorList>
            <person name="Safaei N."/>
            <person name="Zaburannyi N."/>
            <person name="Mueller R."/>
            <person name="Wink J."/>
        </authorList>
    </citation>
    <scope>NUCLEOTIDE SEQUENCE [LARGE SCALE GENOMIC DNA]</scope>
    <source>
        <strain evidence="5 6">4NS15</strain>
    </source>
</reference>
<protein>
    <submittedName>
        <fullName evidence="5">ESX secretion-associated protein EspG</fullName>
    </submittedName>
</protein>
<organism evidence="5 6">
    <name type="scientific">Kibdelosporangium persicum</name>
    <dbReference type="NCBI Taxonomy" id="2698649"/>
    <lineage>
        <taxon>Bacteria</taxon>
        <taxon>Bacillati</taxon>
        <taxon>Actinomycetota</taxon>
        <taxon>Actinomycetes</taxon>
        <taxon>Pseudonocardiales</taxon>
        <taxon>Pseudonocardiaceae</taxon>
        <taxon>Kibdelosporangium</taxon>
    </lineage>
</organism>
<evidence type="ECO:0000256" key="2">
    <source>
        <dbReference type="ARBA" id="ARBA00006411"/>
    </source>
</evidence>
<comment type="similarity">
    <text evidence="2">Belongs to the EspG family.</text>
</comment>
<proteinExistence type="inferred from homology"/>
<dbReference type="EMBL" id="JAAATY010000037">
    <property type="protein sequence ID" value="NRN70359.1"/>
    <property type="molecule type" value="Genomic_DNA"/>
</dbReference>
<dbReference type="RefSeq" id="WP_312873263.1">
    <property type="nucleotide sequence ID" value="NZ_CBCSGW010000021.1"/>
</dbReference>
<name>A0ABX2FG46_9PSEU</name>
<evidence type="ECO:0000313" key="5">
    <source>
        <dbReference type="EMBL" id="NRN70359.1"/>
    </source>
</evidence>
<keyword evidence="3" id="KW-0963">Cytoplasm</keyword>
<gene>
    <name evidence="5" type="ORF">GC106_76240</name>
</gene>
<dbReference type="Proteomes" id="UP000763557">
    <property type="component" value="Unassembled WGS sequence"/>
</dbReference>
<dbReference type="InterPro" id="IPR025734">
    <property type="entry name" value="EspG"/>
</dbReference>
<dbReference type="Pfam" id="PF14011">
    <property type="entry name" value="ESX-1_EspG"/>
    <property type="match status" value="1"/>
</dbReference>
<keyword evidence="6" id="KW-1185">Reference proteome</keyword>
<evidence type="ECO:0000313" key="6">
    <source>
        <dbReference type="Proteomes" id="UP000763557"/>
    </source>
</evidence>
<evidence type="ECO:0000256" key="4">
    <source>
        <dbReference type="ARBA" id="ARBA00023186"/>
    </source>
</evidence>
<evidence type="ECO:0000256" key="3">
    <source>
        <dbReference type="ARBA" id="ARBA00022490"/>
    </source>
</evidence>
<keyword evidence="4" id="KW-0143">Chaperone</keyword>
<accession>A0ABX2FG46</accession>
<comment type="subcellular location">
    <subcellularLocation>
        <location evidence="1">Cytoplasm</location>
    </subcellularLocation>
</comment>
<comment type="caution">
    <text evidence="5">The sequence shown here is derived from an EMBL/GenBank/DDBJ whole genome shotgun (WGS) entry which is preliminary data.</text>
</comment>
<sequence>MTDSAQIDPGYVLSEREFDILCGDLGLGQVPYPLQVPSVGRTMSERDSIRQDVHRALARRDLASGDRVDEGLVDVLTLLLEHDVSIDSVGYAGRPLRALAVTDHDMGVVAWMEDERIKLAEVRPTALVASLVALLPPGEPGTSKAMAVQASALAAAIGYDGDDDDDPFAGDDDERTALTRAGVSAEDAGNLLDLARNRKAGGQFGVSVRGRRVNPLITWFDTHEGRYLMVADDSWLSFAPTDNERIERRLADVLAGATEQTGAGR</sequence>